<protein>
    <submittedName>
        <fullName evidence="19">HLA class I histocompatibility antigen, B-42 alpha chain-like</fullName>
    </submittedName>
</protein>
<keyword evidence="6" id="KW-0490">MHC I</keyword>
<evidence type="ECO:0000259" key="18">
    <source>
        <dbReference type="PROSITE" id="PS50835"/>
    </source>
</evidence>
<evidence type="ECO:0000313" key="19">
    <source>
        <dbReference type="Ensembl" id="ENSCLAP00000025112.1"/>
    </source>
</evidence>
<dbReference type="InterPro" id="IPR007110">
    <property type="entry name" value="Ig-like_dom"/>
</dbReference>
<evidence type="ECO:0000256" key="4">
    <source>
        <dbReference type="ARBA" id="ARBA00004479"/>
    </source>
</evidence>
<dbReference type="SUPFAM" id="SSF54452">
    <property type="entry name" value="MHC antigen-recognition domain"/>
    <property type="match status" value="1"/>
</dbReference>
<feature type="chain" id="PRO_5034215102" evidence="17">
    <location>
        <begin position="21"/>
        <end position="336"/>
    </location>
</feature>
<evidence type="ECO:0000256" key="12">
    <source>
        <dbReference type="ARBA" id="ARBA00023136"/>
    </source>
</evidence>
<name>A0A8C2YUW8_CHILA</name>
<dbReference type="Proteomes" id="UP000694398">
    <property type="component" value="Unassembled WGS sequence"/>
</dbReference>
<dbReference type="PANTHER" id="PTHR16675">
    <property type="entry name" value="MHC CLASS I-RELATED"/>
    <property type="match status" value="1"/>
</dbReference>
<feature type="signal peptide" evidence="17">
    <location>
        <begin position="1"/>
        <end position="20"/>
    </location>
</feature>
<evidence type="ECO:0000256" key="15">
    <source>
        <dbReference type="RuleBase" id="RU004439"/>
    </source>
</evidence>
<evidence type="ECO:0000256" key="6">
    <source>
        <dbReference type="ARBA" id="ARBA00022451"/>
    </source>
</evidence>
<evidence type="ECO:0000256" key="17">
    <source>
        <dbReference type="SAM" id="SignalP"/>
    </source>
</evidence>
<keyword evidence="11" id="KW-1064">Adaptive immunity</keyword>
<dbReference type="Pfam" id="PF07654">
    <property type="entry name" value="C1-set"/>
    <property type="match status" value="1"/>
</dbReference>
<evidence type="ECO:0000256" key="14">
    <source>
        <dbReference type="ARBA" id="ARBA00023319"/>
    </source>
</evidence>
<dbReference type="FunFam" id="2.60.40.10:FF:000014">
    <property type="entry name" value="H-2 class I histocompatibility antigen, alpha chain"/>
    <property type="match status" value="1"/>
</dbReference>
<dbReference type="SUPFAM" id="SSF48726">
    <property type="entry name" value="Immunoglobulin"/>
    <property type="match status" value="1"/>
</dbReference>
<sequence>MLWAWVLWLQLLSFPRESGARSHSLQYFYSAVSESGPGVPRFSAHGFLDDKPFIRYNSELMKAEPCVPWLKEQKAYFDDETNIFANRMKIFQISLRNVQNYYNSTSNSEHPQTPAGPHILQFTYGCRLQEDGQTWGHWQYGYDGSDYLSLDLDTLQYVAASFIAQKTKQKWEMDRNKMERDRQYLQKECISWLKRYLAQGREVLAHTDRPHIYVTRHPISKEEVTLRCWALGFYPEEITLTWQRDGQDLTQDMELVETRPDGNGNFQKWAAVVVPSGEEQNYKCRVQHEGLPEPRTLRWEQPPRPSVPSSQAPASRGGQTVALAVCVALISGKLMA</sequence>
<dbReference type="GO" id="GO:0009897">
    <property type="term" value="C:external side of plasma membrane"/>
    <property type="evidence" value="ECO:0007669"/>
    <property type="project" value="TreeGrafter"/>
</dbReference>
<evidence type="ECO:0000256" key="11">
    <source>
        <dbReference type="ARBA" id="ARBA00023130"/>
    </source>
</evidence>
<evidence type="ECO:0000256" key="5">
    <source>
        <dbReference type="ARBA" id="ARBA00006909"/>
    </source>
</evidence>
<dbReference type="PROSITE" id="PS00290">
    <property type="entry name" value="IG_MHC"/>
    <property type="match status" value="1"/>
</dbReference>
<dbReference type="InterPro" id="IPR003597">
    <property type="entry name" value="Ig_C1-set"/>
</dbReference>
<dbReference type="OMA" id="TTWHWRY"/>
<comment type="subcellular location">
    <subcellularLocation>
        <location evidence="3">Endomembrane system</location>
    </subcellularLocation>
    <subcellularLocation>
        <location evidence="2">Endosome</location>
    </subcellularLocation>
    <subcellularLocation>
        <location evidence="4">Membrane</location>
        <topology evidence="4">Single-pass type I membrane protein</topology>
    </subcellularLocation>
</comment>
<dbReference type="Pfam" id="PF00129">
    <property type="entry name" value="MHC_I"/>
    <property type="match status" value="1"/>
</dbReference>
<evidence type="ECO:0000256" key="3">
    <source>
        <dbReference type="ARBA" id="ARBA00004308"/>
    </source>
</evidence>
<keyword evidence="7" id="KW-0812">Transmembrane</keyword>
<reference evidence="19" key="1">
    <citation type="submission" date="2025-08" db="UniProtKB">
        <authorList>
            <consortium name="Ensembl"/>
        </authorList>
    </citation>
    <scope>IDENTIFICATION</scope>
</reference>
<dbReference type="CDD" id="cd07698">
    <property type="entry name" value="IgC1_MHC_I_alpha3"/>
    <property type="match status" value="1"/>
</dbReference>
<dbReference type="InterPro" id="IPR003006">
    <property type="entry name" value="Ig/MHC_CS"/>
</dbReference>
<dbReference type="GeneID" id="102015362"/>
<accession>A0A8C2YUW8</accession>
<keyword evidence="12" id="KW-0472">Membrane</keyword>
<evidence type="ECO:0000256" key="7">
    <source>
        <dbReference type="ARBA" id="ARBA00022692"/>
    </source>
</evidence>
<reference evidence="19" key="2">
    <citation type="submission" date="2025-09" db="UniProtKB">
        <authorList>
            <consortium name="Ensembl"/>
        </authorList>
    </citation>
    <scope>IDENTIFICATION</scope>
</reference>
<dbReference type="FunFam" id="3.30.500.10:FF:000001">
    <property type="entry name" value="H-2 class I histocompatibility antigen, alpha chain"/>
    <property type="match status" value="1"/>
</dbReference>
<dbReference type="PROSITE" id="PS50835">
    <property type="entry name" value="IG_LIKE"/>
    <property type="match status" value="1"/>
</dbReference>
<dbReference type="PANTHER" id="PTHR16675:SF250">
    <property type="entry name" value="HISTOCOMPATIBILITY 2, T REGION LOCUS 24"/>
    <property type="match status" value="1"/>
</dbReference>
<dbReference type="InterPro" id="IPR013783">
    <property type="entry name" value="Ig-like_fold"/>
</dbReference>
<comment type="similarity">
    <text evidence="5 15">Belongs to the MHC class I family.</text>
</comment>
<dbReference type="Gene3D" id="3.30.500.10">
    <property type="entry name" value="MHC class I-like antigen recognition-like"/>
    <property type="match status" value="1"/>
</dbReference>
<evidence type="ECO:0000256" key="8">
    <source>
        <dbReference type="ARBA" id="ARBA00022753"/>
    </source>
</evidence>
<dbReference type="Gene3D" id="2.60.40.10">
    <property type="entry name" value="Immunoglobulins"/>
    <property type="match status" value="1"/>
</dbReference>
<dbReference type="InterPro" id="IPR011161">
    <property type="entry name" value="MHC_I-like_Ag-recog"/>
</dbReference>
<dbReference type="GO" id="GO:0002476">
    <property type="term" value="P:antigen processing and presentation of endogenous peptide antigen via MHC class Ib"/>
    <property type="evidence" value="ECO:0007669"/>
    <property type="project" value="TreeGrafter"/>
</dbReference>
<dbReference type="GO" id="GO:0001916">
    <property type="term" value="P:positive regulation of T cell mediated cytotoxicity"/>
    <property type="evidence" value="ECO:0007669"/>
    <property type="project" value="TreeGrafter"/>
</dbReference>
<keyword evidence="8" id="KW-0967">Endosome</keyword>
<keyword evidence="14" id="KW-0393">Immunoglobulin domain</keyword>
<gene>
    <name evidence="19" type="primary">LOC102015362</name>
</gene>
<keyword evidence="10" id="KW-1133">Transmembrane helix</keyword>
<proteinExistence type="inferred from homology"/>
<dbReference type="GO" id="GO:0030670">
    <property type="term" value="C:phagocytic vesicle membrane"/>
    <property type="evidence" value="ECO:0007669"/>
    <property type="project" value="UniProtKB-ARBA"/>
</dbReference>
<dbReference type="OrthoDB" id="8936120at2759"/>
<dbReference type="GO" id="GO:0042612">
    <property type="term" value="C:MHC class I protein complex"/>
    <property type="evidence" value="ECO:0007669"/>
    <property type="project" value="UniProtKB-KW"/>
</dbReference>
<dbReference type="GeneTree" id="ENSGT01120000271826"/>
<dbReference type="GO" id="GO:0005615">
    <property type="term" value="C:extracellular space"/>
    <property type="evidence" value="ECO:0007669"/>
    <property type="project" value="TreeGrafter"/>
</dbReference>
<keyword evidence="9" id="KW-0391">Immunity</keyword>
<dbReference type="RefSeq" id="XP_005414363.1">
    <property type="nucleotide sequence ID" value="XM_005414306.2"/>
</dbReference>
<dbReference type="InterPro" id="IPR050208">
    <property type="entry name" value="MHC_class-I_related"/>
</dbReference>
<dbReference type="InterPro" id="IPR011162">
    <property type="entry name" value="MHC_I/II-like_Ag-recog"/>
</dbReference>
<dbReference type="GO" id="GO:0002486">
    <property type="term" value="P:antigen processing and presentation of endogenous peptide antigen via MHC class I via ER pathway, TAP-independent"/>
    <property type="evidence" value="ECO:0007669"/>
    <property type="project" value="TreeGrafter"/>
</dbReference>
<evidence type="ECO:0000256" key="1">
    <source>
        <dbReference type="ARBA" id="ARBA00002297"/>
    </source>
</evidence>
<organism evidence="19 20">
    <name type="scientific">Chinchilla lanigera</name>
    <name type="common">Long-tailed chinchilla</name>
    <name type="synonym">Chinchilla villidera</name>
    <dbReference type="NCBI Taxonomy" id="34839"/>
    <lineage>
        <taxon>Eukaryota</taxon>
        <taxon>Metazoa</taxon>
        <taxon>Chordata</taxon>
        <taxon>Craniata</taxon>
        <taxon>Vertebrata</taxon>
        <taxon>Euteleostomi</taxon>
        <taxon>Mammalia</taxon>
        <taxon>Eutheria</taxon>
        <taxon>Euarchontoglires</taxon>
        <taxon>Glires</taxon>
        <taxon>Rodentia</taxon>
        <taxon>Hystricomorpha</taxon>
        <taxon>Chinchillidae</taxon>
        <taxon>Chinchilla</taxon>
    </lineage>
</organism>
<dbReference type="PRINTS" id="PR01638">
    <property type="entry name" value="MHCCLASSI"/>
</dbReference>
<dbReference type="GO" id="GO:0042605">
    <property type="term" value="F:peptide antigen binding"/>
    <property type="evidence" value="ECO:0007669"/>
    <property type="project" value="TreeGrafter"/>
</dbReference>
<dbReference type="InterPro" id="IPR001039">
    <property type="entry name" value="MHC_I_a_a1/a2"/>
</dbReference>
<dbReference type="Ensembl" id="ENSCLAT00000025357.1">
    <property type="protein sequence ID" value="ENSCLAP00000025112.1"/>
    <property type="gene ID" value="ENSCLAG00000017247.1"/>
</dbReference>
<keyword evidence="20" id="KW-1185">Reference proteome</keyword>
<evidence type="ECO:0000256" key="10">
    <source>
        <dbReference type="ARBA" id="ARBA00022989"/>
    </source>
</evidence>
<dbReference type="GO" id="GO:0005102">
    <property type="term" value="F:signaling receptor binding"/>
    <property type="evidence" value="ECO:0007669"/>
    <property type="project" value="TreeGrafter"/>
</dbReference>
<evidence type="ECO:0000256" key="2">
    <source>
        <dbReference type="ARBA" id="ARBA00004177"/>
    </source>
</evidence>
<dbReference type="InterPro" id="IPR036179">
    <property type="entry name" value="Ig-like_dom_sf"/>
</dbReference>
<keyword evidence="17" id="KW-0732">Signal</keyword>
<dbReference type="GO" id="GO:0005768">
    <property type="term" value="C:endosome"/>
    <property type="evidence" value="ECO:0007669"/>
    <property type="project" value="UniProtKB-SubCell"/>
</dbReference>
<dbReference type="GO" id="GO:0098553">
    <property type="term" value="C:lumenal side of endoplasmic reticulum membrane"/>
    <property type="evidence" value="ECO:0007669"/>
    <property type="project" value="UniProtKB-ARBA"/>
</dbReference>
<dbReference type="AlphaFoldDB" id="A0A8C2YUW8"/>
<feature type="region of interest" description="Disordered" evidence="16">
    <location>
        <begin position="293"/>
        <end position="315"/>
    </location>
</feature>
<evidence type="ECO:0000313" key="20">
    <source>
        <dbReference type="Proteomes" id="UP000694398"/>
    </source>
</evidence>
<comment type="function">
    <text evidence="1">Involved in the presentation of foreign antigens to the immune system.</text>
</comment>
<dbReference type="SMART" id="SM00407">
    <property type="entry name" value="IGc1"/>
    <property type="match status" value="1"/>
</dbReference>
<feature type="domain" description="Ig-like" evidence="18">
    <location>
        <begin position="210"/>
        <end position="298"/>
    </location>
</feature>
<dbReference type="GO" id="GO:0002250">
    <property type="term" value="P:adaptive immune response"/>
    <property type="evidence" value="ECO:0007669"/>
    <property type="project" value="UniProtKB-KW"/>
</dbReference>
<keyword evidence="13" id="KW-0325">Glycoprotein</keyword>
<dbReference type="InterPro" id="IPR037055">
    <property type="entry name" value="MHC_I-like_Ag-recog_sf"/>
</dbReference>
<evidence type="ECO:0000256" key="9">
    <source>
        <dbReference type="ARBA" id="ARBA00022859"/>
    </source>
</evidence>
<evidence type="ECO:0000256" key="13">
    <source>
        <dbReference type="ARBA" id="ARBA00023180"/>
    </source>
</evidence>
<evidence type="ECO:0000256" key="16">
    <source>
        <dbReference type="SAM" id="MobiDB-lite"/>
    </source>
</evidence>